<dbReference type="InterPro" id="IPR042403">
    <property type="entry name" value="Spt21/Ams2"/>
</dbReference>
<dbReference type="PANTHER" id="PTHR39147:SF1">
    <property type="entry name" value="PROTEIN SPT21"/>
    <property type="match status" value="1"/>
</dbReference>
<feature type="compositionally biased region" description="Polar residues" evidence="1">
    <location>
        <begin position="602"/>
        <end position="618"/>
    </location>
</feature>
<dbReference type="GO" id="GO:0008270">
    <property type="term" value="F:zinc ion binding"/>
    <property type="evidence" value="ECO:0007669"/>
    <property type="project" value="InterPro"/>
</dbReference>
<feature type="region of interest" description="Disordered" evidence="1">
    <location>
        <begin position="1103"/>
        <end position="1151"/>
    </location>
</feature>
<feature type="compositionally biased region" description="Polar residues" evidence="1">
    <location>
        <begin position="293"/>
        <end position="311"/>
    </location>
</feature>
<proteinExistence type="predicted"/>
<organism evidence="3 4">
    <name type="scientific">Tothia fuscella</name>
    <dbReference type="NCBI Taxonomy" id="1048955"/>
    <lineage>
        <taxon>Eukaryota</taxon>
        <taxon>Fungi</taxon>
        <taxon>Dikarya</taxon>
        <taxon>Ascomycota</taxon>
        <taxon>Pezizomycotina</taxon>
        <taxon>Dothideomycetes</taxon>
        <taxon>Pleosporomycetidae</taxon>
        <taxon>Venturiales</taxon>
        <taxon>Cylindrosympodiaceae</taxon>
        <taxon>Tothia</taxon>
    </lineage>
</organism>
<dbReference type="EMBL" id="MU007033">
    <property type="protein sequence ID" value="KAF2431310.1"/>
    <property type="molecule type" value="Genomic_DNA"/>
</dbReference>
<feature type="compositionally biased region" description="Polar residues" evidence="1">
    <location>
        <begin position="268"/>
        <end position="286"/>
    </location>
</feature>
<feature type="compositionally biased region" description="Polar residues" evidence="1">
    <location>
        <begin position="475"/>
        <end position="490"/>
    </location>
</feature>
<feature type="compositionally biased region" description="Basic and acidic residues" evidence="1">
    <location>
        <begin position="1"/>
        <end position="11"/>
    </location>
</feature>
<dbReference type="OrthoDB" id="3199820at2759"/>
<evidence type="ECO:0000259" key="2">
    <source>
        <dbReference type="Pfam" id="PF25823"/>
    </source>
</evidence>
<feature type="region of interest" description="Disordered" evidence="1">
    <location>
        <begin position="534"/>
        <end position="618"/>
    </location>
</feature>
<dbReference type="SUPFAM" id="SSF57716">
    <property type="entry name" value="Glucocorticoid receptor-like (DNA-binding domain)"/>
    <property type="match status" value="1"/>
</dbReference>
<feature type="region of interest" description="Disordered" evidence="1">
    <location>
        <begin position="1246"/>
        <end position="1276"/>
    </location>
</feature>
<name>A0A9P4NTC8_9PEZI</name>
<dbReference type="InterPro" id="IPR013088">
    <property type="entry name" value="Znf_NHR/GATA"/>
</dbReference>
<sequence length="1303" mass="139854">MSSPFHHHDMASPRMSAPPGDDQVDGSEADIPKRMMRVKVLYTFDDSNKTNCLARLPNALSIPVIPLDESTQIGVVELKICIQAIVASSPELLAKLEHDYTVYAYDFSEYETPIVGQGMLSWVLASASPTPAAPASQSKTMITGRVCKNILGLFSSNGIKETLEVKLKLVPVPTCSKNEFLQNMAVYRNPNVVMPEGFDNHAWNSFLQAIPNAGIMEEQPQMMGQMSQMSQGGQGNAGRQGMGGMDHLHDMLTPNFGPDDDTFSTHMSLHGSRNGSPTPSHLSAGQQHAAAVYNQSRPGSRMSMQQQQNDSAFGDQGFDEGHARKRARLTQADWNGRGSFGANADSLRVAVSTSASLRGFRPSAIGNTSAGGDMMPRAPTPRPGEKRQGRGSRPPLMSNLRRESSTSTYVTPYPTSDAGYPRTDSGIYSPGDDEASSRFGSPSPDIPSSPPEYTPIESSMPPSSPGLPELPYNDSGFQSDVTMDQSQRHGNSYDPKNMHGNRHGGNQLEWSQVNPDAQTRMPLQSFEHFDPLAQKSARAVASSPTKSRNRGGRTLSRHGPTGAWAQHPNAQMPIDAPSPGVLASMETTNFAHPSVAPRIPPQSGQKTPAFSPPEQQHGQPIAPALVRAATEPQGQTATQPIIINTTGPPACSTGPSAKNIVLPKRKPDSRQGQSKGRGRNATMVARSHSWAAAPSSDIDSDTGNLSASGVAAPKRPRARGGSSMVRVNSINNLLEQSVAAGLPVRHCINCGEIKTPTWRPYWTQVQGGDGKHLNVSSKSGIHMVEPLTKGDNGETTRYRLYKQYSHLTPEEKKGNAYEQFIFCNPCGDFVRKHGKVRPAELWDPELKRQQELIPKEKKPRRKKNKASDLTSDLPVPSSDWDIQPSSTLPFANLPDFTDPFGPSEGFFQSEGPAYAAPTSRGSKSGPLQARSTKVPTSQPAQQSNSQSNNTDGNACTDNTTLAALQHAIQSSPARALGAAVTPIEIQDEESPKPTRRMLFPSPRKTGEFKSLDDSASQKSNTSSPSGQPVTAPEAITTTGPTPAQELHKPDLNMPEPEQVNKENLPPLEEDDDDEFAHLFDDTIIPGTPGKLTPSTARTIQNLLRTPTPLRSRQPFHTPGTKRSSDHLTSPTPPSKRSRLSPTTSNILKPMTPFSGALNQFLSDGMTSSPSKAFNWGLTSSPHRSHGHHSGFGGFTNEEIDIFSSDFPPMPSSPPMLGHSIGDLGDLGFELFEDATATDPMTGGWDSDFFGGGSGDGGVDHEPEKEGVASKSSTQGSRIDFGAVLEGGANATSIASTVTTAAAS</sequence>
<feature type="region of interest" description="Disordered" evidence="1">
    <location>
        <begin position="360"/>
        <end position="509"/>
    </location>
</feature>
<accession>A0A9P4NTC8</accession>
<evidence type="ECO:0000313" key="3">
    <source>
        <dbReference type="EMBL" id="KAF2431310.1"/>
    </source>
</evidence>
<gene>
    <name evidence="3" type="ORF">EJ08DRAFT_733539</name>
</gene>
<evidence type="ECO:0000256" key="1">
    <source>
        <dbReference type="SAM" id="MobiDB-lite"/>
    </source>
</evidence>
<feature type="compositionally biased region" description="Polar residues" evidence="1">
    <location>
        <begin position="1013"/>
        <end position="1028"/>
    </location>
</feature>
<keyword evidence="4" id="KW-1185">Reference proteome</keyword>
<evidence type="ECO:0000313" key="4">
    <source>
        <dbReference type="Proteomes" id="UP000800235"/>
    </source>
</evidence>
<feature type="region of interest" description="Disordered" evidence="1">
    <location>
        <begin position="645"/>
        <end position="722"/>
    </location>
</feature>
<dbReference type="GO" id="GO:0030466">
    <property type="term" value="P:silent mating-type cassette heterochromatin formation"/>
    <property type="evidence" value="ECO:0007669"/>
    <property type="project" value="TreeGrafter"/>
</dbReference>
<feature type="compositionally biased region" description="Pro residues" evidence="1">
    <location>
        <begin position="444"/>
        <end position="453"/>
    </location>
</feature>
<dbReference type="Gene3D" id="3.30.50.10">
    <property type="entry name" value="Erythroid Transcription Factor GATA-1, subunit A"/>
    <property type="match status" value="1"/>
</dbReference>
<dbReference type="GO" id="GO:0000183">
    <property type="term" value="P:rDNA heterochromatin formation"/>
    <property type="evidence" value="ECO:0007669"/>
    <property type="project" value="TreeGrafter"/>
</dbReference>
<feature type="compositionally biased region" description="Polar residues" evidence="1">
    <location>
        <begin position="929"/>
        <end position="940"/>
    </location>
</feature>
<feature type="region of interest" description="Disordered" evidence="1">
    <location>
        <begin position="268"/>
        <end position="318"/>
    </location>
</feature>
<feature type="domain" description="Ams2/SPT21 N-terminal" evidence="2">
    <location>
        <begin position="32"/>
        <end position="172"/>
    </location>
</feature>
<feature type="compositionally biased region" description="Basic and acidic residues" evidence="1">
    <location>
        <begin position="1257"/>
        <end position="1267"/>
    </location>
</feature>
<protein>
    <recommendedName>
        <fullName evidence="2">Ams2/SPT21 N-terminal domain-containing protein</fullName>
    </recommendedName>
</protein>
<feature type="region of interest" description="Disordered" evidence="1">
    <location>
        <begin position="982"/>
        <end position="1071"/>
    </location>
</feature>
<feature type="region of interest" description="Disordered" evidence="1">
    <location>
        <begin position="1"/>
        <end position="29"/>
    </location>
</feature>
<reference evidence="3" key="1">
    <citation type="journal article" date="2020" name="Stud. Mycol.">
        <title>101 Dothideomycetes genomes: a test case for predicting lifestyles and emergence of pathogens.</title>
        <authorList>
            <person name="Haridas S."/>
            <person name="Albert R."/>
            <person name="Binder M."/>
            <person name="Bloem J."/>
            <person name="Labutti K."/>
            <person name="Salamov A."/>
            <person name="Andreopoulos B."/>
            <person name="Baker S."/>
            <person name="Barry K."/>
            <person name="Bills G."/>
            <person name="Bluhm B."/>
            <person name="Cannon C."/>
            <person name="Castanera R."/>
            <person name="Culley D."/>
            <person name="Daum C."/>
            <person name="Ezra D."/>
            <person name="Gonzalez J."/>
            <person name="Henrissat B."/>
            <person name="Kuo A."/>
            <person name="Liang C."/>
            <person name="Lipzen A."/>
            <person name="Lutzoni F."/>
            <person name="Magnuson J."/>
            <person name="Mondo S."/>
            <person name="Nolan M."/>
            <person name="Ohm R."/>
            <person name="Pangilinan J."/>
            <person name="Park H.-J."/>
            <person name="Ramirez L."/>
            <person name="Alfaro M."/>
            <person name="Sun H."/>
            <person name="Tritt A."/>
            <person name="Yoshinaga Y."/>
            <person name="Zwiers L.-H."/>
            <person name="Turgeon B."/>
            <person name="Goodwin S."/>
            <person name="Spatafora J."/>
            <person name="Crous P."/>
            <person name="Grigoriev I."/>
        </authorList>
    </citation>
    <scope>NUCLEOTIDE SEQUENCE</scope>
    <source>
        <strain evidence="3">CBS 130266</strain>
    </source>
</reference>
<feature type="compositionally biased region" description="Low complexity" evidence="1">
    <location>
        <begin position="405"/>
        <end position="416"/>
    </location>
</feature>
<comment type="caution">
    <text evidence="3">The sequence shown here is derived from an EMBL/GenBank/DDBJ whole genome shotgun (WGS) entry which is preliminary data.</text>
</comment>
<dbReference type="Proteomes" id="UP000800235">
    <property type="component" value="Unassembled WGS sequence"/>
</dbReference>
<feature type="compositionally biased region" description="Basic and acidic residues" evidence="1">
    <location>
        <begin position="847"/>
        <end position="856"/>
    </location>
</feature>
<dbReference type="PANTHER" id="PTHR39147">
    <property type="entry name" value="PROTEIN SPT21"/>
    <property type="match status" value="1"/>
</dbReference>
<feature type="region of interest" description="Disordered" evidence="1">
    <location>
        <begin position="847"/>
        <end position="956"/>
    </location>
</feature>
<dbReference type="GO" id="GO:0006357">
    <property type="term" value="P:regulation of transcription by RNA polymerase II"/>
    <property type="evidence" value="ECO:0007669"/>
    <property type="project" value="TreeGrafter"/>
</dbReference>
<dbReference type="Pfam" id="PF25823">
    <property type="entry name" value="Ams2-SPT21_N"/>
    <property type="match status" value="1"/>
</dbReference>
<dbReference type="InterPro" id="IPR057725">
    <property type="entry name" value="Ams2-SPT21_N"/>
</dbReference>